<comment type="caution">
    <text evidence="3">The sequence shown here is derived from an EMBL/GenBank/DDBJ whole genome shotgun (WGS) entry which is preliminary data.</text>
</comment>
<reference evidence="3" key="2">
    <citation type="submission" date="2021-04" db="EMBL/GenBank/DDBJ databases">
        <authorList>
            <person name="Gilroy R."/>
        </authorList>
    </citation>
    <scope>NUCLEOTIDE SEQUENCE</scope>
    <source>
        <strain evidence="3">ChiGjej4B4-7305</strain>
    </source>
</reference>
<dbReference type="SUPFAM" id="SSF53067">
    <property type="entry name" value="Actin-like ATPase domain"/>
    <property type="match status" value="1"/>
</dbReference>
<reference evidence="3" key="1">
    <citation type="journal article" date="2021" name="PeerJ">
        <title>Extensive microbial diversity within the chicken gut microbiome revealed by metagenomics and culture.</title>
        <authorList>
            <person name="Gilroy R."/>
            <person name="Ravi A."/>
            <person name="Getino M."/>
            <person name="Pursley I."/>
            <person name="Horton D.L."/>
            <person name="Alikhan N.F."/>
            <person name="Baker D."/>
            <person name="Gharbi K."/>
            <person name="Hall N."/>
            <person name="Watson M."/>
            <person name="Adriaenssens E.M."/>
            <person name="Foster-Nyarko E."/>
            <person name="Jarju S."/>
            <person name="Secka A."/>
            <person name="Antonio M."/>
            <person name="Oren A."/>
            <person name="Chaudhuri R.R."/>
            <person name="La Ragione R."/>
            <person name="Hildebrand F."/>
            <person name="Pallen M.J."/>
        </authorList>
    </citation>
    <scope>NUCLEOTIDE SEQUENCE</scope>
    <source>
        <strain evidence="3">ChiGjej4B4-7305</strain>
    </source>
</reference>
<dbReference type="Pfam" id="PF00480">
    <property type="entry name" value="ROK"/>
    <property type="match status" value="1"/>
</dbReference>
<dbReference type="InterPro" id="IPR000600">
    <property type="entry name" value="ROK"/>
</dbReference>
<dbReference type="InterPro" id="IPR036388">
    <property type="entry name" value="WH-like_DNA-bd_sf"/>
</dbReference>
<evidence type="ECO:0000313" key="4">
    <source>
        <dbReference type="Proteomes" id="UP000824037"/>
    </source>
</evidence>
<accession>A0A9D2EEP0</accession>
<evidence type="ECO:0000259" key="2">
    <source>
        <dbReference type="Pfam" id="PF09339"/>
    </source>
</evidence>
<protein>
    <submittedName>
        <fullName evidence="3">ROK family protein</fullName>
    </submittedName>
</protein>
<dbReference type="SUPFAM" id="SSF46785">
    <property type="entry name" value="Winged helix' DNA-binding domain"/>
    <property type="match status" value="1"/>
</dbReference>
<dbReference type="AlphaFoldDB" id="A0A9D2EEP0"/>
<dbReference type="PANTHER" id="PTHR18964:SF149">
    <property type="entry name" value="BIFUNCTIONAL UDP-N-ACETYLGLUCOSAMINE 2-EPIMERASE_N-ACETYLMANNOSAMINE KINASE"/>
    <property type="match status" value="1"/>
</dbReference>
<comment type="similarity">
    <text evidence="1">Belongs to the ROK (NagC/XylR) family.</text>
</comment>
<proteinExistence type="inferred from homology"/>
<gene>
    <name evidence="3" type="ORF">H9815_09715</name>
</gene>
<dbReference type="InterPro" id="IPR043129">
    <property type="entry name" value="ATPase_NBD"/>
</dbReference>
<feature type="domain" description="HTH iclR-type" evidence="2">
    <location>
        <begin position="29"/>
        <end position="65"/>
    </location>
</feature>
<dbReference type="EMBL" id="DXBY01000164">
    <property type="protein sequence ID" value="HIZ36042.1"/>
    <property type="molecule type" value="Genomic_DNA"/>
</dbReference>
<dbReference type="InterPro" id="IPR005471">
    <property type="entry name" value="Tscrpt_reg_IclR_N"/>
</dbReference>
<dbReference type="Proteomes" id="UP000824037">
    <property type="component" value="Unassembled WGS sequence"/>
</dbReference>
<name>A0A9D2EEP0_9MICO</name>
<dbReference type="InterPro" id="IPR036390">
    <property type="entry name" value="WH_DNA-bd_sf"/>
</dbReference>
<dbReference type="GO" id="GO:0006355">
    <property type="term" value="P:regulation of DNA-templated transcription"/>
    <property type="evidence" value="ECO:0007669"/>
    <property type="project" value="InterPro"/>
</dbReference>
<organism evidence="3 4">
    <name type="scientific">Candidatus Ruania gallistercoris</name>
    <dbReference type="NCBI Taxonomy" id="2838746"/>
    <lineage>
        <taxon>Bacteria</taxon>
        <taxon>Bacillati</taxon>
        <taxon>Actinomycetota</taxon>
        <taxon>Actinomycetes</taxon>
        <taxon>Micrococcales</taxon>
        <taxon>Ruaniaceae</taxon>
        <taxon>Ruania</taxon>
    </lineage>
</organism>
<dbReference type="GO" id="GO:0003677">
    <property type="term" value="F:DNA binding"/>
    <property type="evidence" value="ECO:0007669"/>
    <property type="project" value="InterPro"/>
</dbReference>
<dbReference type="Gene3D" id="1.10.10.10">
    <property type="entry name" value="Winged helix-like DNA-binding domain superfamily/Winged helix DNA-binding domain"/>
    <property type="match status" value="1"/>
</dbReference>
<dbReference type="Gene3D" id="3.30.420.40">
    <property type="match status" value="2"/>
</dbReference>
<sequence length="393" mass="39714">MDQPSSRAARQESLREHNLALVAGEVLGAERPLSRAEVAARTGLNRATVSRLVAELVAGQLVVEDTPVIAGAGRPATPLRPAGRTVGGLGLEVSIDFLGARVLDLAGQLVAEDVVAGDHRGSDAPVLLGRLRELGEEVAARAAASGTRIAGTTLALPGLVAHSRLLVAPNLGWREVDPADHLSTLPGVRLQLDNEARLAALAELAHGQNRSFLYVSGGVGIGAAVVQDGAFATGVHGFAGELGHVCVDPAGPRCRCGATGCLETFAGTAAILRAAGLGEASDLTAVSSAVAHGNEAARAAVERAAVALGTALAALVNLVDVTEVVLGNTLAELTEQMRPVLTDVLSERVLASQWAPVTVRVAEASAQPALTGAARAALAPVIADPAGWLAAAG</sequence>
<dbReference type="PANTHER" id="PTHR18964">
    <property type="entry name" value="ROK (REPRESSOR, ORF, KINASE) FAMILY"/>
    <property type="match status" value="1"/>
</dbReference>
<evidence type="ECO:0000256" key="1">
    <source>
        <dbReference type="ARBA" id="ARBA00006479"/>
    </source>
</evidence>
<evidence type="ECO:0000313" key="3">
    <source>
        <dbReference type="EMBL" id="HIZ36042.1"/>
    </source>
</evidence>
<dbReference type="Pfam" id="PF09339">
    <property type="entry name" value="HTH_IclR"/>
    <property type="match status" value="1"/>
</dbReference>